<protein>
    <recommendedName>
        <fullName evidence="3">Anti-sigma K factor RskA C-terminal domain-containing protein</fullName>
    </recommendedName>
</protein>
<feature type="transmembrane region" description="Helical" evidence="2">
    <location>
        <begin position="87"/>
        <end position="105"/>
    </location>
</feature>
<feature type="domain" description="Anti-sigma K factor RskA C-terminal" evidence="3">
    <location>
        <begin position="91"/>
        <end position="250"/>
    </location>
</feature>
<name>A0A1W6MH91_9FLAO</name>
<reference evidence="4 5" key="1">
    <citation type="submission" date="2016-11" db="EMBL/GenBank/DDBJ databases">
        <title>Trade-off between light-utilization and light-protection in marine flavobacteria.</title>
        <authorList>
            <person name="Kumagai Y."/>
        </authorList>
    </citation>
    <scope>NUCLEOTIDE SEQUENCE [LARGE SCALE GENOMIC DNA]</scope>
    <source>
        <strain evidence="4 5">JCM 13191</strain>
    </source>
</reference>
<accession>A0A1W6MH91</accession>
<proteinExistence type="predicted"/>
<organism evidence="4 5">
    <name type="scientific">Nonlabens spongiae</name>
    <dbReference type="NCBI Taxonomy" id="331648"/>
    <lineage>
        <taxon>Bacteria</taxon>
        <taxon>Pseudomonadati</taxon>
        <taxon>Bacteroidota</taxon>
        <taxon>Flavobacteriia</taxon>
        <taxon>Flavobacteriales</taxon>
        <taxon>Flavobacteriaceae</taxon>
        <taxon>Nonlabens</taxon>
    </lineage>
</organism>
<dbReference type="GO" id="GO:0005886">
    <property type="term" value="C:plasma membrane"/>
    <property type="evidence" value="ECO:0007669"/>
    <property type="project" value="InterPro"/>
</dbReference>
<dbReference type="InterPro" id="IPR051474">
    <property type="entry name" value="Anti-sigma-K/W_factor"/>
</dbReference>
<dbReference type="PANTHER" id="PTHR37461:SF1">
    <property type="entry name" value="ANTI-SIGMA-K FACTOR RSKA"/>
    <property type="match status" value="1"/>
</dbReference>
<dbReference type="AlphaFoldDB" id="A0A1W6MH91"/>
<dbReference type="OrthoDB" id="1420916at2"/>
<dbReference type="STRING" id="331648.BST97_02645"/>
<keyword evidence="2" id="KW-0472">Membrane</keyword>
<sequence>MTTDQELIQSGNLEAYVCGVLPEDEMREISQRLKGNQVLRNEVELIENCYMKLAQGLAPDAGENEIFDRLLQQLDSKNKTSRGFGPYIGWAAAFALLLLSGYLYTSLNGMKGLNQNLEQQVTSTQQEKQFLESEIEDVQGVNQSYEEAITFIKDKNTVKVNLAGQGDFASTSAVAFHNAEQDVTYLDLDQLPEVPEGKTYQLWSLTLNPLTPTSLGVVAKDETLLKIDNPYTTEAFGITLEPAGGSDSPTLEQLYTLGVIPSQG</sequence>
<dbReference type="EMBL" id="CP019344">
    <property type="protein sequence ID" value="ARN76984.1"/>
    <property type="molecule type" value="Genomic_DNA"/>
</dbReference>
<feature type="coiled-coil region" evidence="1">
    <location>
        <begin position="107"/>
        <end position="148"/>
    </location>
</feature>
<keyword evidence="2" id="KW-1133">Transmembrane helix</keyword>
<keyword evidence="2" id="KW-0812">Transmembrane</keyword>
<gene>
    <name evidence="4" type="ORF">BST97_02645</name>
</gene>
<evidence type="ECO:0000313" key="4">
    <source>
        <dbReference type="EMBL" id="ARN76984.1"/>
    </source>
</evidence>
<dbReference type="GO" id="GO:0006417">
    <property type="term" value="P:regulation of translation"/>
    <property type="evidence" value="ECO:0007669"/>
    <property type="project" value="TreeGrafter"/>
</dbReference>
<evidence type="ECO:0000256" key="1">
    <source>
        <dbReference type="SAM" id="Coils"/>
    </source>
</evidence>
<evidence type="ECO:0000259" key="3">
    <source>
        <dbReference type="Pfam" id="PF10099"/>
    </source>
</evidence>
<dbReference type="GO" id="GO:0016989">
    <property type="term" value="F:sigma factor antagonist activity"/>
    <property type="evidence" value="ECO:0007669"/>
    <property type="project" value="TreeGrafter"/>
</dbReference>
<evidence type="ECO:0000256" key="2">
    <source>
        <dbReference type="SAM" id="Phobius"/>
    </source>
</evidence>
<keyword evidence="1" id="KW-0175">Coiled coil</keyword>
<dbReference type="InterPro" id="IPR018764">
    <property type="entry name" value="RskA_C"/>
</dbReference>
<dbReference type="PANTHER" id="PTHR37461">
    <property type="entry name" value="ANTI-SIGMA-K FACTOR RSKA"/>
    <property type="match status" value="1"/>
</dbReference>
<evidence type="ECO:0000313" key="5">
    <source>
        <dbReference type="Proteomes" id="UP000193431"/>
    </source>
</evidence>
<dbReference type="Proteomes" id="UP000193431">
    <property type="component" value="Chromosome"/>
</dbReference>
<dbReference type="Pfam" id="PF10099">
    <property type="entry name" value="RskA_C"/>
    <property type="match status" value="1"/>
</dbReference>
<keyword evidence="5" id="KW-1185">Reference proteome</keyword>
<dbReference type="RefSeq" id="WP_085765785.1">
    <property type="nucleotide sequence ID" value="NZ_CP019344.1"/>
</dbReference>